<organism evidence="2 3">
    <name type="scientific">Jaminaea rosea</name>
    <dbReference type="NCBI Taxonomy" id="1569628"/>
    <lineage>
        <taxon>Eukaryota</taxon>
        <taxon>Fungi</taxon>
        <taxon>Dikarya</taxon>
        <taxon>Basidiomycota</taxon>
        <taxon>Ustilaginomycotina</taxon>
        <taxon>Exobasidiomycetes</taxon>
        <taxon>Microstromatales</taxon>
        <taxon>Microstromatales incertae sedis</taxon>
        <taxon>Jaminaea</taxon>
    </lineage>
</organism>
<evidence type="ECO:0000313" key="2">
    <source>
        <dbReference type="EMBL" id="PWN26527.1"/>
    </source>
</evidence>
<evidence type="ECO:0000256" key="1">
    <source>
        <dbReference type="SAM" id="SignalP"/>
    </source>
</evidence>
<protein>
    <recommendedName>
        <fullName evidence="4">Cyanovirin-N domain-containing protein</fullName>
    </recommendedName>
</protein>
<dbReference type="AlphaFoldDB" id="A0A316UMM7"/>
<keyword evidence="1" id="KW-0732">Signal</keyword>
<gene>
    <name evidence="2" type="ORF">BDZ90DRAFT_227726</name>
</gene>
<evidence type="ECO:0008006" key="4">
    <source>
        <dbReference type="Google" id="ProtNLM"/>
    </source>
</evidence>
<accession>A0A316UMM7</accession>
<dbReference type="RefSeq" id="XP_025361139.1">
    <property type="nucleotide sequence ID" value="XM_025504772.1"/>
</dbReference>
<dbReference type="GeneID" id="37026595"/>
<sequence>MQLPLTLMLVGFPVVLASVPIFMCSWKISDGSPELVGFEWWCNAEKKITSNATADYACHYVDRVADFGAQGFEKQLRFRAACPHERNDGWGYTSWHSCGNPWAVCVGANGPNDKPIQCFYSTDAHALFLHSNSKWVDKNDDCLWPTTFDSAEAAPSMVQIWNKK</sequence>
<reference evidence="2 3" key="1">
    <citation type="journal article" date="2018" name="Mol. Biol. Evol.">
        <title>Broad Genomic Sampling Reveals a Smut Pathogenic Ancestry of the Fungal Clade Ustilaginomycotina.</title>
        <authorList>
            <person name="Kijpornyongpan T."/>
            <person name="Mondo S.J."/>
            <person name="Barry K."/>
            <person name="Sandor L."/>
            <person name="Lee J."/>
            <person name="Lipzen A."/>
            <person name="Pangilinan J."/>
            <person name="LaButti K."/>
            <person name="Hainaut M."/>
            <person name="Henrissat B."/>
            <person name="Grigoriev I.V."/>
            <person name="Spatafora J.W."/>
            <person name="Aime M.C."/>
        </authorList>
    </citation>
    <scope>NUCLEOTIDE SEQUENCE [LARGE SCALE GENOMIC DNA]</scope>
    <source>
        <strain evidence="2 3">MCA 5214</strain>
    </source>
</reference>
<feature type="chain" id="PRO_5016400903" description="Cyanovirin-N domain-containing protein" evidence="1">
    <location>
        <begin position="18"/>
        <end position="164"/>
    </location>
</feature>
<feature type="signal peptide" evidence="1">
    <location>
        <begin position="1"/>
        <end position="17"/>
    </location>
</feature>
<keyword evidence="3" id="KW-1185">Reference proteome</keyword>
<dbReference type="EMBL" id="KZ819671">
    <property type="protein sequence ID" value="PWN26527.1"/>
    <property type="molecule type" value="Genomic_DNA"/>
</dbReference>
<dbReference type="Proteomes" id="UP000245884">
    <property type="component" value="Unassembled WGS sequence"/>
</dbReference>
<proteinExistence type="predicted"/>
<name>A0A316UMM7_9BASI</name>
<evidence type="ECO:0000313" key="3">
    <source>
        <dbReference type="Proteomes" id="UP000245884"/>
    </source>
</evidence>